<name>A0A0C9TTQ0_SPHS4</name>
<proteinExistence type="predicted"/>
<feature type="non-terminal residue" evidence="1">
    <location>
        <position position="1"/>
    </location>
</feature>
<accession>A0A0C9TTQ0</accession>
<keyword evidence="2" id="KW-1185">Reference proteome</keyword>
<sequence>FSPKRIEEIAAKINIGPDLSDNQCEGILNLVQEFADIFALLLSEVFPVDFMQQKLNVKPD</sequence>
<dbReference type="OrthoDB" id="3363652at2759"/>
<feature type="non-terminal residue" evidence="1">
    <location>
        <position position="60"/>
    </location>
</feature>
<protein>
    <submittedName>
        <fullName evidence="1">Uncharacterized protein</fullName>
    </submittedName>
</protein>
<evidence type="ECO:0000313" key="2">
    <source>
        <dbReference type="Proteomes" id="UP000054279"/>
    </source>
</evidence>
<dbReference type="EMBL" id="KN837208">
    <property type="protein sequence ID" value="KIJ33738.1"/>
    <property type="molecule type" value="Genomic_DNA"/>
</dbReference>
<dbReference type="AlphaFoldDB" id="A0A0C9TTQ0"/>
<organism evidence="1 2">
    <name type="scientific">Sphaerobolus stellatus (strain SS14)</name>
    <dbReference type="NCBI Taxonomy" id="990650"/>
    <lineage>
        <taxon>Eukaryota</taxon>
        <taxon>Fungi</taxon>
        <taxon>Dikarya</taxon>
        <taxon>Basidiomycota</taxon>
        <taxon>Agaricomycotina</taxon>
        <taxon>Agaricomycetes</taxon>
        <taxon>Phallomycetidae</taxon>
        <taxon>Geastrales</taxon>
        <taxon>Sphaerobolaceae</taxon>
        <taxon>Sphaerobolus</taxon>
    </lineage>
</organism>
<dbReference type="Proteomes" id="UP000054279">
    <property type="component" value="Unassembled WGS sequence"/>
</dbReference>
<reference evidence="1 2" key="1">
    <citation type="submission" date="2014-06" db="EMBL/GenBank/DDBJ databases">
        <title>Evolutionary Origins and Diversification of the Mycorrhizal Mutualists.</title>
        <authorList>
            <consortium name="DOE Joint Genome Institute"/>
            <consortium name="Mycorrhizal Genomics Consortium"/>
            <person name="Kohler A."/>
            <person name="Kuo A."/>
            <person name="Nagy L.G."/>
            <person name="Floudas D."/>
            <person name="Copeland A."/>
            <person name="Barry K.W."/>
            <person name="Cichocki N."/>
            <person name="Veneault-Fourrey C."/>
            <person name="LaButti K."/>
            <person name="Lindquist E.A."/>
            <person name="Lipzen A."/>
            <person name="Lundell T."/>
            <person name="Morin E."/>
            <person name="Murat C."/>
            <person name="Riley R."/>
            <person name="Ohm R."/>
            <person name="Sun H."/>
            <person name="Tunlid A."/>
            <person name="Henrissat B."/>
            <person name="Grigoriev I.V."/>
            <person name="Hibbett D.S."/>
            <person name="Martin F."/>
        </authorList>
    </citation>
    <scope>NUCLEOTIDE SEQUENCE [LARGE SCALE GENOMIC DNA]</scope>
    <source>
        <strain evidence="1 2">SS14</strain>
    </source>
</reference>
<evidence type="ECO:0000313" key="1">
    <source>
        <dbReference type="EMBL" id="KIJ33738.1"/>
    </source>
</evidence>
<gene>
    <name evidence="1" type="ORF">M422DRAFT_147683</name>
</gene>
<dbReference type="HOGENOM" id="CLU_205603_0_0_1"/>